<evidence type="ECO:0000256" key="2">
    <source>
        <dbReference type="SAM" id="Coils"/>
    </source>
</evidence>
<dbReference type="AlphaFoldDB" id="A0A8C2SHS1"/>
<dbReference type="PANTHER" id="PTHR32083">
    <property type="entry name" value="CILIA AND FLAGELLA-ASSOCIATED PROTEIN 58-RELATED"/>
    <property type="match status" value="1"/>
</dbReference>
<proteinExistence type="predicted"/>
<dbReference type="PANTHER" id="PTHR32083:SF31">
    <property type="entry name" value="CILIA- AND FLAGELLA-ASSOCIATED PROTEIN 58"/>
    <property type="match status" value="1"/>
</dbReference>
<sequence length="142" mass="16337">MTIEKSEKLVLEETAYEEIERDFQEVLSELSGDKSLEKFRVEYEKLHAVMRKSYDNEKRLMAKCRELNAEIVVNSAKVATALKLSQDDQTTIEIEKAWKMVDSAYDKEQKAKETILALKEEIVNLTKLVEQGSGLSMDQDSK</sequence>
<name>A0A8C2SHS1_CAPHI</name>
<accession>A0A8C2SHS1</accession>
<evidence type="ECO:0000256" key="1">
    <source>
        <dbReference type="ARBA" id="ARBA00023054"/>
    </source>
</evidence>
<keyword evidence="1 2" id="KW-0175">Coiled coil</keyword>
<organism evidence="3">
    <name type="scientific">Capra hircus</name>
    <name type="common">Goat</name>
    <dbReference type="NCBI Taxonomy" id="9925"/>
    <lineage>
        <taxon>Eukaryota</taxon>
        <taxon>Metazoa</taxon>
        <taxon>Chordata</taxon>
        <taxon>Craniata</taxon>
        <taxon>Vertebrata</taxon>
        <taxon>Euteleostomi</taxon>
        <taxon>Mammalia</taxon>
        <taxon>Eutheria</taxon>
        <taxon>Laurasiatheria</taxon>
        <taxon>Artiodactyla</taxon>
        <taxon>Ruminantia</taxon>
        <taxon>Pecora</taxon>
        <taxon>Bovidae</taxon>
        <taxon>Caprinae</taxon>
        <taxon>Capra</taxon>
    </lineage>
</organism>
<reference evidence="3" key="2">
    <citation type="submission" date="2025-08" db="UniProtKB">
        <authorList>
            <consortium name="Ensembl"/>
        </authorList>
    </citation>
    <scope>IDENTIFICATION</scope>
</reference>
<reference evidence="3" key="1">
    <citation type="submission" date="2019-03" db="EMBL/GenBank/DDBJ databases">
        <title>Genome sequencing and reference-guided assembly of Black Bengal Goat (Capra hircus).</title>
        <authorList>
            <person name="Siddiki A.Z."/>
            <person name="Baten A."/>
            <person name="Billah M."/>
            <person name="Alam M.A.U."/>
            <person name="Shawrob K.S.M."/>
            <person name="Saha S."/>
            <person name="Chowdhury M."/>
            <person name="Rahman A.H."/>
            <person name="Stear M."/>
            <person name="Miah G."/>
            <person name="Das G.B."/>
            <person name="Hossain M.M."/>
            <person name="Kumkum M."/>
            <person name="Islam M.S."/>
            <person name="Mollah A.M."/>
            <person name="Ahsan A."/>
            <person name="Tusar F."/>
            <person name="Khan M.K.I."/>
        </authorList>
    </citation>
    <scope>NUCLEOTIDE SEQUENCE [LARGE SCALE GENOMIC DNA]</scope>
</reference>
<protein>
    <submittedName>
        <fullName evidence="3">Uncharacterized protein</fullName>
    </submittedName>
</protein>
<dbReference type="Ensembl" id="ENSCHIT00010059145.1">
    <property type="protein sequence ID" value="ENSCHIP00010042543.1"/>
    <property type="gene ID" value="ENSCHIG00010031011.1"/>
</dbReference>
<feature type="coiled-coil region" evidence="2">
    <location>
        <begin position="101"/>
        <end position="128"/>
    </location>
</feature>
<dbReference type="GO" id="GO:0005856">
    <property type="term" value="C:cytoskeleton"/>
    <property type="evidence" value="ECO:0007669"/>
    <property type="project" value="TreeGrafter"/>
</dbReference>
<evidence type="ECO:0000313" key="3">
    <source>
        <dbReference type="Ensembl" id="ENSCHIP00010042543.1"/>
    </source>
</evidence>